<evidence type="ECO:0000256" key="2">
    <source>
        <dbReference type="ARBA" id="ARBA00022999"/>
    </source>
</evidence>
<proteinExistence type="predicted"/>
<dbReference type="SUPFAM" id="SSF56112">
    <property type="entry name" value="Protein kinase-like (PK-like)"/>
    <property type="match status" value="3"/>
</dbReference>
<dbReference type="Gene3D" id="1.10.510.10">
    <property type="entry name" value="Transferase(Phosphotransferase) domain 1"/>
    <property type="match status" value="3"/>
</dbReference>
<evidence type="ECO:0000256" key="1">
    <source>
        <dbReference type="ARBA" id="ARBA00022553"/>
    </source>
</evidence>
<dbReference type="InterPro" id="IPR011009">
    <property type="entry name" value="Kinase-like_dom_sf"/>
</dbReference>
<feature type="domain" description="FERM" evidence="4">
    <location>
        <begin position="38"/>
        <end position="379"/>
    </location>
</feature>
<feature type="domain" description="Protein kinase" evidence="3">
    <location>
        <begin position="339"/>
        <end position="710"/>
    </location>
</feature>
<dbReference type="Proteomes" id="UP001164746">
    <property type="component" value="Chromosome 3"/>
</dbReference>
<dbReference type="InterPro" id="IPR019749">
    <property type="entry name" value="Band_41_domain"/>
</dbReference>
<name>A0ABY7DSY7_MYAAR</name>
<evidence type="ECO:0000313" key="6">
    <source>
        <dbReference type="Proteomes" id="UP001164746"/>
    </source>
</evidence>
<accession>A0ABY7DSY7</accession>
<protein>
    <submittedName>
        <fullName evidence="5">SPK1-like protein</fullName>
    </submittedName>
</protein>
<keyword evidence="6" id="KW-1185">Reference proteome</keyword>
<dbReference type="EMBL" id="CP111014">
    <property type="protein sequence ID" value="WAQ99724.1"/>
    <property type="molecule type" value="Genomic_DNA"/>
</dbReference>
<organism evidence="5 6">
    <name type="scientific">Mya arenaria</name>
    <name type="common">Soft-shell clam</name>
    <dbReference type="NCBI Taxonomy" id="6604"/>
    <lineage>
        <taxon>Eukaryota</taxon>
        <taxon>Metazoa</taxon>
        <taxon>Spiralia</taxon>
        <taxon>Lophotrochozoa</taxon>
        <taxon>Mollusca</taxon>
        <taxon>Bivalvia</taxon>
        <taxon>Autobranchia</taxon>
        <taxon>Heteroconchia</taxon>
        <taxon>Euheterodonta</taxon>
        <taxon>Imparidentia</taxon>
        <taxon>Neoheterodontei</taxon>
        <taxon>Myida</taxon>
        <taxon>Myoidea</taxon>
        <taxon>Myidae</taxon>
        <taxon>Mya</taxon>
    </lineage>
</organism>
<dbReference type="PROSITE" id="PS00109">
    <property type="entry name" value="PROTEIN_KINASE_TYR"/>
    <property type="match status" value="2"/>
</dbReference>
<dbReference type="PRINTS" id="PR00109">
    <property type="entry name" value="TYRKINASE"/>
</dbReference>
<dbReference type="InterPro" id="IPR000299">
    <property type="entry name" value="FERM_domain"/>
</dbReference>
<reference evidence="5" key="1">
    <citation type="submission" date="2022-11" db="EMBL/GenBank/DDBJ databases">
        <title>Centuries of genome instability and evolution in soft-shell clam transmissible cancer (bioRxiv).</title>
        <authorList>
            <person name="Hart S.F.M."/>
            <person name="Yonemitsu M.A."/>
            <person name="Giersch R.M."/>
            <person name="Beal B.F."/>
            <person name="Arriagada G."/>
            <person name="Davis B.W."/>
            <person name="Ostrander E.A."/>
            <person name="Goff S.P."/>
            <person name="Metzger M.J."/>
        </authorList>
    </citation>
    <scope>NUCLEOTIDE SEQUENCE</scope>
    <source>
        <strain evidence="5">MELC-2E11</strain>
        <tissue evidence="5">Siphon/mantle</tissue>
    </source>
</reference>
<dbReference type="PROSITE" id="PS50057">
    <property type="entry name" value="FERM_3"/>
    <property type="match status" value="1"/>
</dbReference>
<evidence type="ECO:0000259" key="3">
    <source>
        <dbReference type="PROSITE" id="PS50011"/>
    </source>
</evidence>
<dbReference type="SMART" id="SM00295">
    <property type="entry name" value="B41"/>
    <property type="match status" value="1"/>
</dbReference>
<dbReference type="Pfam" id="PF07714">
    <property type="entry name" value="PK_Tyr_Ser-Thr"/>
    <property type="match status" value="3"/>
</dbReference>
<keyword evidence="1" id="KW-0597">Phosphoprotein</keyword>
<dbReference type="PANTHER" id="PTHR45807">
    <property type="entry name" value="TYROSINE-PROTEIN KINASE HOPSCOTCH"/>
    <property type="match status" value="1"/>
</dbReference>
<sequence>MQRKMKLKWFGGNSEVSQQVSYAEMSSGSGFTMLSLSQGVQVGVYGEKRELSFERVSGCSTCEEVCLALAETQGIAPAVVDCFGLAFDNSQDGRYTWLAPGELPDLGEKKLCFRMRFVPVKEKCRDILSQYSACLQYLFYQVKYDYVHGDLKYLKGQEKDKDSRGVGAFVILIMMRISAQNTGTEENVENFFRSISLKDFFPPALTRNFIDKRFLEGSIRNKLKDYQDKNPSDSYPADILMRSFLEHILQSDKDFYEESYSAYQLDLENIQVQESDTSGHTQYTNELRMKSSSAVSLSINLNGDSSKLKIISGKPSCEIFLQKIYEVKLQQLTFEGMDWFEVQIIAQAQYEKVYFKDRLESHSFVTCLEKYCLLMFNYYTSLCPDLQSPRIHKQYQDTQGQISHSQKLWKGCDIVQNLLTKHAITLQNAIDLETEEEEKRRIASQPKVYMAGQSLMSGFEVLLKLNGSNLFVNFLGLTLGPSTGLLMSGTGLCSMKAFLRMDRTGLPQLTFVHLIDVSICLAEALQYMEQKNCFHGNLTCENLVVEKFDNRVLEIKVTDPGLVCFYQQLPLDHEVNIKRLPWLDPNMYKPGGLKEVTAKTEVWALGSTLWQMFEGGASPWEAINSKGGRRSIEAVQQFFLVNKKVPRCPKLLKLQADDSEPVQKYKQEFYMKLQYCWTLDTREYHEYSQPIYSAGSSGLSSMDSATTEFLNSGYTGTSKPIPNLSCLNSSDQGVLPLEVDLSKHATDHPTPPIPRAQGVAVKTPYPPHGEPSAEGYYGAVYKATLDRDDNTPLSVVVKGFCLVMDCLDQSLYKFLKSRERSQNLKKEEIYKLALDVAKGMEYLEQKKILHCDLAARNILLTTNQQAKVCDFGLSKILMEDKDYYRRQNMERTIPIYWLDEQLSSNVQGDFGAVYKHQWCGQEVAVKICTSPPDYARFKREFTLLEKLKNRSPDKNGHPNIVMFIGLKELDDPHVKFAYMMELMKNGCLSDYLKEPKMLYDSKMKCLIDIAQGMEFLYDNIIIHCDLTARNVLLTSDLTAKVADFGWAKELENDCENSTYRRTDSQAPPEVRSGTYCRQSDIWSFGVVCLEVFLDGGTPRLTKPSQPSPGSDPQEEHWARLAQNERFPKPLTCPDEVYEIMKLCWQRSGLLNRSPPEKLM</sequence>
<evidence type="ECO:0000259" key="4">
    <source>
        <dbReference type="PROSITE" id="PS50057"/>
    </source>
</evidence>
<dbReference type="InterPro" id="IPR008266">
    <property type="entry name" value="Tyr_kinase_AS"/>
</dbReference>
<gene>
    <name evidence="5" type="ORF">MAR_024097</name>
</gene>
<dbReference type="PROSITE" id="PS50011">
    <property type="entry name" value="PROTEIN_KINASE_DOM"/>
    <property type="match status" value="2"/>
</dbReference>
<dbReference type="InterPro" id="IPR000719">
    <property type="entry name" value="Prot_kinase_dom"/>
</dbReference>
<dbReference type="InterPro" id="IPR051286">
    <property type="entry name" value="JAK"/>
</dbReference>
<feature type="domain" description="Protein kinase" evidence="3">
    <location>
        <begin position="899"/>
        <end position="1159"/>
    </location>
</feature>
<dbReference type="PANTHER" id="PTHR45807:SF7">
    <property type="entry name" value="TYROSINE-PROTEIN KINASE HOPSCOTCH"/>
    <property type="match status" value="1"/>
</dbReference>
<dbReference type="InterPro" id="IPR001245">
    <property type="entry name" value="Ser-Thr/Tyr_kinase_cat_dom"/>
</dbReference>
<keyword evidence="2" id="KW-0727">SH2 domain</keyword>
<evidence type="ECO:0000313" key="5">
    <source>
        <dbReference type="EMBL" id="WAQ99724.1"/>
    </source>
</evidence>